<dbReference type="Proteomes" id="UP001430953">
    <property type="component" value="Unassembled WGS sequence"/>
</dbReference>
<evidence type="ECO:0000313" key="1">
    <source>
        <dbReference type="EMBL" id="KAL0099971.1"/>
    </source>
</evidence>
<gene>
    <name evidence="1" type="ORF">PUN28_019453</name>
</gene>
<dbReference type="EMBL" id="JADYXP020000026">
    <property type="protein sequence ID" value="KAL0099971.1"/>
    <property type="molecule type" value="Genomic_DNA"/>
</dbReference>
<comment type="caution">
    <text evidence="1">The sequence shown here is derived from an EMBL/GenBank/DDBJ whole genome shotgun (WGS) entry which is preliminary data.</text>
</comment>
<protein>
    <submittedName>
        <fullName evidence="1">Uncharacterized protein</fullName>
    </submittedName>
</protein>
<accession>A0AAW2ECF2</accession>
<evidence type="ECO:0000313" key="2">
    <source>
        <dbReference type="Proteomes" id="UP001430953"/>
    </source>
</evidence>
<reference evidence="1 2" key="1">
    <citation type="submission" date="2023-03" db="EMBL/GenBank/DDBJ databases">
        <title>High recombination rates correlate with genetic variation in Cardiocondyla obscurior ants.</title>
        <authorList>
            <person name="Errbii M."/>
        </authorList>
    </citation>
    <scope>NUCLEOTIDE SEQUENCE [LARGE SCALE GENOMIC DNA]</scope>
    <source>
        <strain evidence="1">Alpha-2009</strain>
        <tissue evidence="1">Whole body</tissue>
    </source>
</reference>
<proteinExistence type="predicted"/>
<name>A0AAW2ECF2_9HYME</name>
<keyword evidence="2" id="KW-1185">Reference proteome</keyword>
<dbReference type="AlphaFoldDB" id="A0AAW2ECF2"/>
<sequence length="81" mass="9128">MQHLYIAGVFMNTKGTFRILDDDSPYEPTLLHAWHAIQSQEGRRQLRHCASTCLFATYKCSRSSTVGARCTGRTAGRPILK</sequence>
<organism evidence="1 2">
    <name type="scientific">Cardiocondyla obscurior</name>
    <dbReference type="NCBI Taxonomy" id="286306"/>
    <lineage>
        <taxon>Eukaryota</taxon>
        <taxon>Metazoa</taxon>
        <taxon>Ecdysozoa</taxon>
        <taxon>Arthropoda</taxon>
        <taxon>Hexapoda</taxon>
        <taxon>Insecta</taxon>
        <taxon>Pterygota</taxon>
        <taxon>Neoptera</taxon>
        <taxon>Endopterygota</taxon>
        <taxon>Hymenoptera</taxon>
        <taxon>Apocrita</taxon>
        <taxon>Aculeata</taxon>
        <taxon>Formicoidea</taxon>
        <taxon>Formicidae</taxon>
        <taxon>Myrmicinae</taxon>
        <taxon>Cardiocondyla</taxon>
    </lineage>
</organism>